<keyword evidence="3" id="KW-1185">Reference proteome</keyword>
<name>Q9A4P6_CAUVC</name>
<dbReference type="BioCyc" id="CAULO:CC2784-MONOMER"/>
<dbReference type="HOGENOM" id="CLU_2932787_0_0_5"/>
<dbReference type="Proteomes" id="UP000001816">
    <property type="component" value="Chromosome"/>
</dbReference>
<reference evidence="2 3" key="1">
    <citation type="journal article" date="2001" name="Proc. Natl. Acad. Sci. U.S.A.">
        <title>Complete genome sequence of Caulobacter crescentus.</title>
        <authorList>
            <person name="Nierman W.C."/>
            <person name="Feldblyum T.V."/>
            <person name="Laub M.T."/>
            <person name="Paulsen I.T."/>
            <person name="Nelson K.E."/>
            <person name="Eisen J.A."/>
            <person name="Heidelberg J.F."/>
            <person name="Alley M.R."/>
            <person name="Ohta N."/>
            <person name="Maddock J.R."/>
            <person name="Potocka I."/>
            <person name="Nelson W.C."/>
            <person name="Newton A."/>
            <person name="Stephens C."/>
            <person name="Phadke N.D."/>
            <person name="Ely B."/>
            <person name="DeBoy R.T."/>
            <person name="Dodson R.J."/>
            <person name="Durkin A.S."/>
            <person name="Gwinn M.L."/>
            <person name="Haft D.H."/>
            <person name="Kolonay J.F."/>
            <person name="Smit J."/>
            <person name="Craven M.B."/>
            <person name="Khouri H."/>
            <person name="Shetty J."/>
            <person name="Berry K."/>
            <person name="Utterback T."/>
            <person name="Tran K."/>
            <person name="Wolf A."/>
            <person name="Vamathevan J."/>
            <person name="Ermolaeva M."/>
            <person name="White O."/>
            <person name="Salzberg S.L."/>
            <person name="Venter J.C."/>
            <person name="Shapiro L."/>
            <person name="Fraser C.M."/>
        </authorList>
    </citation>
    <scope>NUCLEOTIDE SEQUENCE [LARGE SCALE GENOMIC DNA]</scope>
    <source>
        <strain evidence="3">ATCC 19089 / CB15</strain>
    </source>
</reference>
<dbReference type="EMBL" id="AE005673">
    <property type="protein sequence ID" value="AAK24748.1"/>
    <property type="molecule type" value="Genomic_DNA"/>
</dbReference>
<dbReference type="KEGG" id="ccr:CC_2784"/>
<feature type="region of interest" description="Disordered" evidence="1">
    <location>
        <begin position="1"/>
        <end position="60"/>
    </location>
</feature>
<evidence type="ECO:0000256" key="1">
    <source>
        <dbReference type="SAM" id="MobiDB-lite"/>
    </source>
</evidence>
<gene>
    <name evidence="2" type="ordered locus">CC_2784</name>
</gene>
<proteinExistence type="predicted"/>
<dbReference type="PIR" id="H87593">
    <property type="entry name" value="H87593"/>
</dbReference>
<organism evidence="2 3">
    <name type="scientific">Caulobacter vibrioides (strain ATCC 19089 / CIP 103742 / CB 15)</name>
    <name type="common">Caulobacter crescentus</name>
    <dbReference type="NCBI Taxonomy" id="190650"/>
    <lineage>
        <taxon>Bacteria</taxon>
        <taxon>Pseudomonadati</taxon>
        <taxon>Pseudomonadota</taxon>
        <taxon>Alphaproteobacteria</taxon>
        <taxon>Caulobacterales</taxon>
        <taxon>Caulobacteraceae</taxon>
        <taxon>Caulobacter</taxon>
    </lineage>
</organism>
<evidence type="ECO:0000313" key="3">
    <source>
        <dbReference type="Proteomes" id="UP000001816"/>
    </source>
</evidence>
<dbReference type="STRING" id="190650.CC_2784"/>
<sequence length="60" mass="6411">MTLLPLREKEGPAGRMAGGRMRARAGGAGRPLIRPLTRPPSPARGEGNLAWPPIRAKLTK</sequence>
<dbReference type="EnsemblBacteria" id="AAK24748">
    <property type="protein sequence ID" value="AAK24748"/>
    <property type="gene ID" value="CC_2784"/>
</dbReference>
<evidence type="ECO:0000313" key="2">
    <source>
        <dbReference type="EMBL" id="AAK24748.1"/>
    </source>
</evidence>
<dbReference type="AlphaFoldDB" id="Q9A4P6"/>
<protein>
    <submittedName>
        <fullName evidence="2">Uncharacterized protein</fullName>
    </submittedName>
</protein>
<feature type="compositionally biased region" description="Basic and acidic residues" evidence="1">
    <location>
        <begin position="1"/>
        <end position="12"/>
    </location>
</feature>
<accession>Q9A4P6</accession>